<feature type="signal peptide" evidence="1">
    <location>
        <begin position="1"/>
        <end position="30"/>
    </location>
</feature>
<dbReference type="EMBL" id="PVTD01000005">
    <property type="protein sequence ID" value="PRY23207.1"/>
    <property type="molecule type" value="Genomic_DNA"/>
</dbReference>
<feature type="chain" id="PRO_5015535395" evidence="1">
    <location>
        <begin position="31"/>
        <end position="197"/>
    </location>
</feature>
<evidence type="ECO:0000256" key="1">
    <source>
        <dbReference type="SAM" id="SignalP"/>
    </source>
</evidence>
<keyword evidence="2" id="KW-0969">Cilium</keyword>
<gene>
    <name evidence="2" type="ORF">CLV78_105262</name>
</gene>
<evidence type="ECO:0000313" key="2">
    <source>
        <dbReference type="EMBL" id="PRY23207.1"/>
    </source>
</evidence>
<dbReference type="OrthoDB" id="9791432at2"/>
<dbReference type="RefSeq" id="WP_106205506.1">
    <property type="nucleotide sequence ID" value="NZ_PVTD01000005.1"/>
</dbReference>
<reference evidence="2 3" key="1">
    <citation type="submission" date="2018-03" db="EMBL/GenBank/DDBJ databases">
        <title>Genomic Encyclopedia of Archaeal and Bacterial Type Strains, Phase II (KMG-II): from individual species to whole genera.</title>
        <authorList>
            <person name="Goeker M."/>
        </authorList>
    </citation>
    <scope>NUCLEOTIDE SEQUENCE [LARGE SCALE GENOMIC DNA]</scope>
    <source>
        <strain evidence="2 3">DSM 29328</strain>
    </source>
</reference>
<organism evidence="2 3">
    <name type="scientific">Aliiruegeria haliotis</name>
    <dbReference type="NCBI Taxonomy" id="1280846"/>
    <lineage>
        <taxon>Bacteria</taxon>
        <taxon>Pseudomonadati</taxon>
        <taxon>Pseudomonadota</taxon>
        <taxon>Alphaproteobacteria</taxon>
        <taxon>Rhodobacterales</taxon>
        <taxon>Roseobacteraceae</taxon>
        <taxon>Aliiruegeria</taxon>
    </lineage>
</organism>
<proteinExistence type="predicted"/>
<dbReference type="Proteomes" id="UP000239480">
    <property type="component" value="Unassembled WGS sequence"/>
</dbReference>
<keyword evidence="2" id="KW-0966">Cell projection</keyword>
<evidence type="ECO:0000313" key="3">
    <source>
        <dbReference type="Proteomes" id="UP000239480"/>
    </source>
</evidence>
<keyword evidence="3" id="KW-1185">Reference proteome</keyword>
<name>A0A2T0RPZ6_9RHOB</name>
<sequence length="197" mass="21870">MRAKKNLNRVPRRRILVLVAILLASSGGLRTLNGASAAFALQIDLINEKVEGDKRDPHCNNEEDISRVLDVLQRRQEELDVREGSVEYRAKTLEVIEREIEINLSALAEAEDSLVSVLALADGAAERDVERLTRVYERMKPEQASLIFEAMDPVFSSGFLARMRPEAAAPIMAQLSPNAAYALSAYLVGRNLNVPKD</sequence>
<keyword evidence="2" id="KW-0282">Flagellum</keyword>
<accession>A0A2T0RPZ6</accession>
<keyword evidence="1" id="KW-0732">Signal</keyword>
<dbReference type="AlphaFoldDB" id="A0A2T0RPZ6"/>
<comment type="caution">
    <text evidence="2">The sequence shown here is derived from an EMBL/GenBank/DDBJ whole genome shotgun (WGS) entry which is preliminary data.</text>
</comment>
<protein>
    <submittedName>
        <fullName evidence="2">Flagellar motility protein MotE (MotC chaperone)</fullName>
    </submittedName>
</protein>